<feature type="compositionally biased region" description="Low complexity" evidence="6">
    <location>
        <begin position="1374"/>
        <end position="1384"/>
    </location>
</feature>
<sequence>IDGGRSKEENWARLASAIREIQNHNASKLSFEETYAYTLVLNKHGQRLYDGLSELTEQYLRALTKRYIIPISTNQMILTHKSNSLDQLSILNAGEVFLKALIQLWDDHTASMTKLRDVLKYMDKVYTPTKNVASTWELGLNLFRDVVLNNSETSTDIQFTLFAVIHSQICLERDGQVIDRSALKSCCDILFELSELSPVHLKSKTKSYIPPSPYEKSIYTVLLEPQLRAETEKYYRDEATSFLESNDIPSYLKRVESRLEEESNRCLHYLSHNTSPIFKQVLEKELISNKIDEILSNSATGLVNMIENDSIDILGRLYNLFQLIPEDGPVNLRRAIKHDVIRRGQSINSDIMTLVDDSKSSKQSSASTSEKKPSGGSDASTLSLALQWVRQTLTLKLKMDNLWHTSFKGDLDIQTSINEGFETFINMNPKASEFISLFIDDNLKKGLKGKTEDETDQILDETIILFRFLVDKDVFEVFYKRHLARRLIQGRSVSDDAERGMLAKLKVECGVQFTQKMEDMRTSADNMKSFKTYKNTKEKESENADLNVNVLTASYWPISAQVNTCTLPAEMMRLQQQYERFYLQRHSGRRMLWQVTQGSVDLKVEFQNRKYEINVSTLAAIILLLFENVDDEEWVSYQDIMNATNIAEGELKRNLQTLACGKYKLLEKDPKSKDVKVTDKFRINNNFSSPLAKIKIATIANRVETTEERKQTDEKVEEERKHQTDACIVRIMKSRKQASHNEVIIEATKILGSRFAPTPQAIKKRIEALIEFGSIELVKCKLNGSFYALKIMNKGFSKRNIGFSNPTNEKAVHLLAATRNTSNCLPLVSAFQSPDDLFIQLPLAINGNLLELLEQNTRFETKTIKLYSSQLLNALTWLHDDIGWLHRDIKPQNILLSSNDHILLTDFGAAVPLLNNTRKAKKSDSLGLVGTTDYVSPEILLAAEEYLIAEQTGSSIHYDEKSPGLYGPETDWWSFGVVLFELAYGVTPFFAETVGETYNKIRQRSYTLGQDTNGELRHLLDCLFKPQTERLGYYGTKEVRNHAFFRHTDWESMSKRKIQTTYFDKTLDELVEDDSIAVEQPAPQKAFDFSALFQAADSISLEAFNESFQQSNNWNEFNYIPPVQDLFPSYHTRKTPETPFKLSFNNTTSTHKNRNLSEEQAFIEMQQCVGLSAKKRLDYSFNLDTLPRAVSYSSDLSSVDDNTQNDGGGYRESPLKRVESRSSLSRMNSQQSVHQPSLSRMNSQQSIHHPGLSRMNSQQSIHNPSLSRMNSQQYVKQPARPALRKNFKSSPNMRLDSGPRENSLSTRASSSRLARPSRLNVLDDLPENENNNPTTSTPHAPKNLHSRMDNLKKRHDALLKDLNQTSRRHEKLLARSSSRQSLRQ</sequence>
<dbReference type="InterPro" id="IPR001373">
    <property type="entry name" value="Cullin_N"/>
</dbReference>
<dbReference type="FunFam" id="1.20.1310.10:FF:000002">
    <property type="entry name" value="cullin-3 isoform X1"/>
    <property type="match status" value="1"/>
</dbReference>
<evidence type="ECO:0000313" key="9">
    <source>
        <dbReference type="EMBL" id="TIC34296.1"/>
    </source>
</evidence>
<dbReference type="SMART" id="SM00220">
    <property type="entry name" value="S_TKc"/>
    <property type="match status" value="1"/>
</dbReference>
<reference evidence="9 10" key="1">
    <citation type="submission" date="2019-03" db="EMBL/GenBank/DDBJ databases">
        <title>Sequencing 25 genomes of Wallemia mellicola.</title>
        <authorList>
            <person name="Gostincar C."/>
        </authorList>
    </citation>
    <scope>NUCLEOTIDE SEQUENCE [LARGE SCALE GENOMIC DNA]</scope>
    <source>
        <strain evidence="9 10">EXF-8738</strain>
    </source>
</reference>
<evidence type="ECO:0000313" key="10">
    <source>
        <dbReference type="Proteomes" id="UP000305647"/>
    </source>
</evidence>
<feature type="non-terminal residue" evidence="9">
    <location>
        <position position="1"/>
    </location>
</feature>
<dbReference type="GO" id="GO:0005524">
    <property type="term" value="F:ATP binding"/>
    <property type="evidence" value="ECO:0007669"/>
    <property type="project" value="InterPro"/>
</dbReference>
<dbReference type="SMART" id="SM00884">
    <property type="entry name" value="Cullin_Nedd8"/>
    <property type="match status" value="1"/>
</dbReference>
<evidence type="ECO:0000256" key="1">
    <source>
        <dbReference type="ARBA" id="ARBA00006019"/>
    </source>
</evidence>
<dbReference type="SUPFAM" id="SSF75632">
    <property type="entry name" value="Cullin homology domain"/>
    <property type="match status" value="1"/>
</dbReference>
<dbReference type="Gene3D" id="3.30.200.20">
    <property type="entry name" value="Phosphorylase Kinase, domain 1"/>
    <property type="match status" value="1"/>
</dbReference>
<evidence type="ECO:0000256" key="3">
    <source>
        <dbReference type="ARBA" id="ARBA00022843"/>
    </source>
</evidence>
<dbReference type="InterPro" id="IPR011009">
    <property type="entry name" value="Kinase-like_dom_sf"/>
</dbReference>
<dbReference type="InterPro" id="IPR059120">
    <property type="entry name" value="Cullin-like_AB"/>
</dbReference>
<dbReference type="SUPFAM" id="SSF56112">
    <property type="entry name" value="Protein kinase-like (PK-like)"/>
    <property type="match status" value="1"/>
</dbReference>
<dbReference type="GO" id="GO:0006511">
    <property type="term" value="P:ubiquitin-dependent protein catabolic process"/>
    <property type="evidence" value="ECO:0007669"/>
    <property type="project" value="InterPro"/>
</dbReference>
<gene>
    <name evidence="9" type="ORF">E3Q10_00338</name>
</gene>
<dbReference type="InterPro" id="IPR045093">
    <property type="entry name" value="Cullin"/>
</dbReference>
<keyword evidence="2" id="KW-1017">Isopeptide bond</keyword>
<dbReference type="SUPFAM" id="SSF74788">
    <property type="entry name" value="Cullin repeat-like"/>
    <property type="match status" value="1"/>
</dbReference>
<dbReference type="GO" id="GO:0031625">
    <property type="term" value="F:ubiquitin protein ligase binding"/>
    <property type="evidence" value="ECO:0007669"/>
    <property type="project" value="InterPro"/>
</dbReference>
<dbReference type="Pfam" id="PF00069">
    <property type="entry name" value="Pkinase"/>
    <property type="match status" value="1"/>
</dbReference>
<dbReference type="InterPro" id="IPR019559">
    <property type="entry name" value="Cullin_neddylation_domain"/>
</dbReference>
<feature type="region of interest" description="Disordered" evidence="6">
    <location>
        <begin position="356"/>
        <end position="379"/>
    </location>
</feature>
<dbReference type="Pfam" id="PF00888">
    <property type="entry name" value="Cullin"/>
    <property type="match status" value="1"/>
</dbReference>
<dbReference type="Pfam" id="PF10557">
    <property type="entry name" value="Cullin_Nedd8"/>
    <property type="match status" value="1"/>
</dbReference>
<comment type="similarity">
    <text evidence="1 4 5">Belongs to the cullin family.</text>
</comment>
<feature type="domain" description="Protein kinase" evidence="7">
    <location>
        <begin position="744"/>
        <end position="1045"/>
    </location>
</feature>
<accession>A0A4T0T8D7</accession>
<dbReference type="InterPro" id="IPR036388">
    <property type="entry name" value="WH-like_DNA-bd_sf"/>
</dbReference>
<feature type="compositionally biased region" description="Low complexity" evidence="6">
    <location>
        <begin position="1303"/>
        <end position="1335"/>
    </location>
</feature>
<feature type="compositionally biased region" description="Polar residues" evidence="6">
    <location>
        <begin position="1221"/>
        <end position="1247"/>
    </location>
</feature>
<dbReference type="InterPro" id="IPR036317">
    <property type="entry name" value="Cullin_homology_sf"/>
</dbReference>
<dbReference type="InterPro" id="IPR036390">
    <property type="entry name" value="WH_DNA-bd_sf"/>
</dbReference>
<evidence type="ECO:0000259" key="7">
    <source>
        <dbReference type="PROSITE" id="PS50011"/>
    </source>
</evidence>
<evidence type="ECO:0000256" key="5">
    <source>
        <dbReference type="RuleBase" id="RU003829"/>
    </source>
</evidence>
<dbReference type="Gene3D" id="1.20.1310.10">
    <property type="entry name" value="Cullin Repeats"/>
    <property type="match status" value="4"/>
</dbReference>
<feature type="region of interest" description="Disordered" evidence="6">
    <location>
        <begin position="1195"/>
        <end position="1384"/>
    </location>
</feature>
<feature type="compositionally biased region" description="Basic and acidic residues" evidence="6">
    <location>
        <begin position="1346"/>
        <end position="1359"/>
    </location>
</feature>
<protein>
    <submittedName>
        <fullName evidence="9">Cullin-domain-containing protein</fullName>
    </submittedName>
</protein>
<organism evidence="9 10">
    <name type="scientific">Wallemia mellicola</name>
    <dbReference type="NCBI Taxonomy" id="1708541"/>
    <lineage>
        <taxon>Eukaryota</taxon>
        <taxon>Fungi</taxon>
        <taxon>Dikarya</taxon>
        <taxon>Basidiomycota</taxon>
        <taxon>Wallemiomycotina</taxon>
        <taxon>Wallemiomycetes</taxon>
        <taxon>Wallemiales</taxon>
        <taxon>Wallemiaceae</taxon>
        <taxon>Wallemia</taxon>
    </lineage>
</organism>
<dbReference type="Pfam" id="PF26557">
    <property type="entry name" value="Cullin_AB"/>
    <property type="match status" value="1"/>
</dbReference>
<proteinExistence type="inferred from homology"/>
<evidence type="ECO:0000256" key="6">
    <source>
        <dbReference type="SAM" id="MobiDB-lite"/>
    </source>
</evidence>
<dbReference type="InterPro" id="IPR016159">
    <property type="entry name" value="Cullin_repeat-like_dom_sf"/>
</dbReference>
<keyword evidence="3" id="KW-0832">Ubl conjugation</keyword>
<feature type="compositionally biased region" description="Polar residues" evidence="6">
    <location>
        <begin position="1254"/>
        <end position="1275"/>
    </location>
</feature>
<dbReference type="PANTHER" id="PTHR11932">
    <property type="entry name" value="CULLIN"/>
    <property type="match status" value="1"/>
</dbReference>
<dbReference type="PROSITE" id="PS50069">
    <property type="entry name" value="CULLIN_2"/>
    <property type="match status" value="1"/>
</dbReference>
<dbReference type="FunFam" id="1.20.1310.10:FF:000001">
    <property type="entry name" value="Cullin 3"/>
    <property type="match status" value="1"/>
</dbReference>
<dbReference type="GO" id="GO:0004672">
    <property type="term" value="F:protein kinase activity"/>
    <property type="evidence" value="ECO:0007669"/>
    <property type="project" value="InterPro"/>
</dbReference>
<dbReference type="PROSITE" id="PS50011">
    <property type="entry name" value="PROTEIN_KINASE_DOM"/>
    <property type="match status" value="1"/>
</dbReference>
<dbReference type="InterPro" id="IPR000719">
    <property type="entry name" value="Prot_kinase_dom"/>
</dbReference>
<evidence type="ECO:0000259" key="8">
    <source>
        <dbReference type="PROSITE" id="PS50069"/>
    </source>
</evidence>
<dbReference type="EMBL" id="SPRO01000002">
    <property type="protein sequence ID" value="TIC34296.1"/>
    <property type="molecule type" value="Genomic_DNA"/>
</dbReference>
<dbReference type="Gene3D" id="1.10.10.10">
    <property type="entry name" value="Winged helix-like DNA-binding domain superfamily/Winged helix DNA-binding domain"/>
    <property type="match status" value="1"/>
</dbReference>
<dbReference type="SMART" id="SM00182">
    <property type="entry name" value="CULLIN"/>
    <property type="match status" value="1"/>
</dbReference>
<dbReference type="Proteomes" id="UP000305647">
    <property type="component" value="Unassembled WGS sequence"/>
</dbReference>
<dbReference type="SUPFAM" id="SSF46785">
    <property type="entry name" value="Winged helix' DNA-binding domain"/>
    <property type="match status" value="1"/>
</dbReference>
<feature type="domain" description="Cullin family profile" evidence="8">
    <location>
        <begin position="430"/>
        <end position="659"/>
    </location>
</feature>
<dbReference type="Gene3D" id="1.10.510.10">
    <property type="entry name" value="Transferase(Phosphotransferase) domain 1"/>
    <property type="match status" value="1"/>
</dbReference>
<evidence type="ECO:0000256" key="4">
    <source>
        <dbReference type="PROSITE-ProRule" id="PRU00330"/>
    </source>
</evidence>
<evidence type="ECO:0000256" key="2">
    <source>
        <dbReference type="ARBA" id="ARBA00022499"/>
    </source>
</evidence>
<comment type="caution">
    <text evidence="9">The sequence shown here is derived from an EMBL/GenBank/DDBJ whole genome shotgun (WGS) entry which is preliminary data.</text>
</comment>
<name>A0A4T0T8D7_9BASI</name>
<dbReference type="Gene3D" id="3.30.230.130">
    <property type="entry name" value="Cullin, Chain C, Domain 2"/>
    <property type="match status" value="1"/>
</dbReference>
<dbReference type="InterPro" id="IPR016158">
    <property type="entry name" value="Cullin_homology"/>
</dbReference>